<dbReference type="EMBL" id="OY757133">
    <property type="protein sequence ID" value="CAK1261856.1"/>
    <property type="molecule type" value="Genomic_DNA"/>
</dbReference>
<reference evidence="1" key="1">
    <citation type="submission" date="2023-10" db="EMBL/GenBank/DDBJ databases">
        <authorList>
            <person name="Leclercq S."/>
        </authorList>
    </citation>
    <scope>NUCLEOTIDE SEQUENCE</scope>
    <source>
        <strain evidence="1">F1253</strain>
        <plasmid evidence="1">pF1253-2</plasmid>
    </source>
</reference>
<organism evidence="1 2">
    <name type="scientific">Escherichia coli</name>
    <dbReference type="NCBI Taxonomy" id="562"/>
    <lineage>
        <taxon>Bacteria</taxon>
        <taxon>Pseudomonadati</taxon>
        <taxon>Pseudomonadota</taxon>
        <taxon>Gammaproteobacteria</taxon>
        <taxon>Enterobacterales</taxon>
        <taxon>Enterobacteriaceae</taxon>
        <taxon>Escherichia</taxon>
    </lineage>
</organism>
<name>A0AAN5HEY7_ECOLX</name>
<gene>
    <name evidence="1" type="ORF">FGAF1253_47380</name>
</gene>
<protein>
    <recommendedName>
        <fullName evidence="3">Morphogenetic protein</fullName>
    </recommendedName>
</protein>
<evidence type="ECO:0000313" key="1">
    <source>
        <dbReference type="EMBL" id="CAK1261856.1"/>
    </source>
</evidence>
<evidence type="ECO:0000313" key="2">
    <source>
        <dbReference type="Proteomes" id="UP001295856"/>
    </source>
</evidence>
<dbReference type="Proteomes" id="UP001295856">
    <property type="component" value="Plasmid pF1253-2"/>
</dbReference>
<accession>A0AAN5HEY7</accession>
<evidence type="ECO:0008006" key="3">
    <source>
        <dbReference type="Google" id="ProtNLM"/>
    </source>
</evidence>
<dbReference type="AlphaFoldDB" id="A0AAN5HEY7"/>
<geneLocation type="plasmid" evidence="1 2">
    <name>pF1253-2</name>
</geneLocation>
<keyword evidence="1" id="KW-0614">Plasmid</keyword>
<sequence>MPNFQPLAIFREFQPEGWVEFFHELICKEMESRRPELVRRVEWAQEVMLAEAELPFEPEFIDDLAAKGLHTLFDVVTRRHEQLVVELGLEETAARRLLDVCYARSDAWEKENGGTIYVR</sequence>
<proteinExistence type="predicted"/>